<gene>
    <name evidence="1" type="ORF">QTP70_004659</name>
</gene>
<keyword evidence="2" id="KW-1185">Reference proteome</keyword>
<proteinExistence type="predicted"/>
<comment type="caution">
    <text evidence="1">The sequence shown here is derived from an EMBL/GenBank/DDBJ whole genome shotgun (WGS) entry which is preliminary data.</text>
</comment>
<dbReference type="Proteomes" id="UP001274896">
    <property type="component" value="Unassembled WGS sequence"/>
</dbReference>
<dbReference type="AlphaFoldDB" id="A0AAE0QY75"/>
<evidence type="ECO:0000313" key="1">
    <source>
        <dbReference type="EMBL" id="KAK3537247.1"/>
    </source>
</evidence>
<reference evidence="1" key="1">
    <citation type="submission" date="2023-06" db="EMBL/GenBank/DDBJ databases">
        <title>Male Hemibagrus guttatus genome.</title>
        <authorList>
            <person name="Bian C."/>
        </authorList>
    </citation>
    <scope>NUCLEOTIDE SEQUENCE</scope>
    <source>
        <strain evidence="1">Male_cb2023</strain>
        <tissue evidence="1">Muscle</tissue>
    </source>
</reference>
<accession>A0AAE0QY75</accession>
<protein>
    <submittedName>
        <fullName evidence="1">Uncharacterized protein</fullName>
    </submittedName>
</protein>
<sequence length="233" mass="25987">MSISLQCMPLDWGRKPEYPEEPPKCFCEYETKLWDVHEDTVCVLNSLVSGEGKLVHFSIDTSSVAAQGSFPRLENIAAYKSVSVVPNEATCGFPERSTFCQAAHTQDDLLTCSQQFCIQECPYRSSPLRHTDLLDWQVDTCLTGESQDLRPGSETGSVSFMFRNQSACLASHSAPNLGQEGSFTITVWLKLEEASVMTVFEKRSTDRLVFLLTVSETDIQFSTTVFRLAKTSP</sequence>
<evidence type="ECO:0000313" key="2">
    <source>
        <dbReference type="Proteomes" id="UP001274896"/>
    </source>
</evidence>
<organism evidence="1 2">
    <name type="scientific">Hemibagrus guttatus</name>
    <dbReference type="NCBI Taxonomy" id="175788"/>
    <lineage>
        <taxon>Eukaryota</taxon>
        <taxon>Metazoa</taxon>
        <taxon>Chordata</taxon>
        <taxon>Craniata</taxon>
        <taxon>Vertebrata</taxon>
        <taxon>Euteleostomi</taxon>
        <taxon>Actinopterygii</taxon>
        <taxon>Neopterygii</taxon>
        <taxon>Teleostei</taxon>
        <taxon>Ostariophysi</taxon>
        <taxon>Siluriformes</taxon>
        <taxon>Bagridae</taxon>
        <taxon>Hemibagrus</taxon>
    </lineage>
</organism>
<dbReference type="EMBL" id="JAUCMX010000008">
    <property type="protein sequence ID" value="KAK3537247.1"/>
    <property type="molecule type" value="Genomic_DNA"/>
</dbReference>
<name>A0AAE0QY75_9TELE</name>